<dbReference type="InterPro" id="IPR023188">
    <property type="entry name" value="DPS_DNA-bd_CS"/>
</dbReference>
<accession>A0A3B0UCB8</accession>
<dbReference type="PANTHER" id="PTHR42932:SF1">
    <property type="entry name" value="GENERAL STRESS PROTEIN 20U"/>
    <property type="match status" value="1"/>
</dbReference>
<comment type="similarity">
    <text evidence="1">Belongs to the Dps family.</text>
</comment>
<gene>
    <name evidence="3" type="ORF">MNBD_BACTEROID06-838</name>
</gene>
<name>A0A3B0UCB8_9ZZZZ</name>
<proteinExistence type="inferred from homology"/>
<dbReference type="CDD" id="cd01043">
    <property type="entry name" value="DPS"/>
    <property type="match status" value="1"/>
</dbReference>
<dbReference type="PROSITE" id="PS00818">
    <property type="entry name" value="DPS_1"/>
    <property type="match status" value="1"/>
</dbReference>
<sequence length="159" mass="18401">MLRNFVTYQKKREMENQHIANGLNNLLANYQLYYQNLRGFHWNIQGKYFFELHVKFEELYNDSAIKIDEVAERILTIGHTPIHTFQDYLDTASIAPAKGVHAGEEAVKTIVSNLTALVNQQKELRTEAEESGDAATGDMLATFVEEQEKTLWMYNAWLK</sequence>
<evidence type="ECO:0000259" key="2">
    <source>
        <dbReference type="Pfam" id="PF00210"/>
    </source>
</evidence>
<evidence type="ECO:0000313" key="3">
    <source>
        <dbReference type="EMBL" id="VAW28128.1"/>
    </source>
</evidence>
<dbReference type="PRINTS" id="PR01346">
    <property type="entry name" value="HELNAPAPROT"/>
</dbReference>
<organism evidence="3">
    <name type="scientific">hydrothermal vent metagenome</name>
    <dbReference type="NCBI Taxonomy" id="652676"/>
    <lineage>
        <taxon>unclassified sequences</taxon>
        <taxon>metagenomes</taxon>
        <taxon>ecological metagenomes</taxon>
    </lineage>
</organism>
<dbReference type="InterPro" id="IPR008331">
    <property type="entry name" value="Ferritin_DPS_dom"/>
</dbReference>
<dbReference type="GO" id="GO:0016722">
    <property type="term" value="F:oxidoreductase activity, acting on metal ions"/>
    <property type="evidence" value="ECO:0007669"/>
    <property type="project" value="InterPro"/>
</dbReference>
<dbReference type="InterPro" id="IPR009078">
    <property type="entry name" value="Ferritin-like_SF"/>
</dbReference>
<evidence type="ECO:0000256" key="1">
    <source>
        <dbReference type="ARBA" id="ARBA00009497"/>
    </source>
</evidence>
<dbReference type="EMBL" id="UOES01000352">
    <property type="protein sequence ID" value="VAW28128.1"/>
    <property type="molecule type" value="Genomic_DNA"/>
</dbReference>
<dbReference type="InterPro" id="IPR012347">
    <property type="entry name" value="Ferritin-like"/>
</dbReference>
<dbReference type="SUPFAM" id="SSF47240">
    <property type="entry name" value="Ferritin-like"/>
    <property type="match status" value="1"/>
</dbReference>
<dbReference type="GO" id="GO:0008199">
    <property type="term" value="F:ferric iron binding"/>
    <property type="evidence" value="ECO:0007669"/>
    <property type="project" value="InterPro"/>
</dbReference>
<dbReference type="PROSITE" id="PS00819">
    <property type="entry name" value="DPS_2"/>
    <property type="match status" value="1"/>
</dbReference>
<feature type="domain" description="Ferritin/DPS" evidence="2">
    <location>
        <begin position="21"/>
        <end position="158"/>
    </location>
</feature>
<dbReference type="Gene3D" id="1.20.1260.10">
    <property type="match status" value="1"/>
</dbReference>
<dbReference type="Pfam" id="PF00210">
    <property type="entry name" value="Ferritin"/>
    <property type="match status" value="1"/>
</dbReference>
<protein>
    <submittedName>
        <fullName evidence="3">DNA protection during starvation protein</fullName>
    </submittedName>
</protein>
<dbReference type="InterPro" id="IPR002177">
    <property type="entry name" value="DPS_DNA-bd"/>
</dbReference>
<dbReference type="AlphaFoldDB" id="A0A3B0UCB8"/>
<dbReference type="PANTHER" id="PTHR42932">
    <property type="entry name" value="GENERAL STRESS PROTEIN 20U"/>
    <property type="match status" value="1"/>
</dbReference>
<dbReference type="PIRSF" id="PIRSF005900">
    <property type="entry name" value="Dps"/>
    <property type="match status" value="1"/>
</dbReference>
<reference evidence="3" key="1">
    <citation type="submission" date="2018-06" db="EMBL/GenBank/DDBJ databases">
        <authorList>
            <person name="Zhirakovskaya E."/>
        </authorList>
    </citation>
    <scope>NUCLEOTIDE SEQUENCE</scope>
</reference>